<evidence type="ECO:0000313" key="2">
    <source>
        <dbReference type="Proteomes" id="UP001151760"/>
    </source>
</evidence>
<evidence type="ECO:0008006" key="3">
    <source>
        <dbReference type="Google" id="ProtNLM"/>
    </source>
</evidence>
<reference evidence="1" key="1">
    <citation type="journal article" date="2022" name="Int. J. Mol. Sci.">
        <title>Draft Genome of Tanacetum Coccineum: Genomic Comparison of Closely Related Tanacetum-Family Plants.</title>
        <authorList>
            <person name="Yamashiro T."/>
            <person name="Shiraishi A."/>
            <person name="Nakayama K."/>
            <person name="Satake H."/>
        </authorList>
    </citation>
    <scope>NUCLEOTIDE SEQUENCE</scope>
</reference>
<sequence length="192" mass="21881">MDPSGDITVPTTPPKRFLTHDFIGLQFTEMPMTWSPDVTLVSVKEKFRSVMKCLKIPFRFAKSLTCGASISWGRSRLHEGTNIYSWLSTIYQNGLKRKRSPPMTPELFANFLNHSSPDSVPDDATMAFRTAYKTPIGCTPYKLVCGKACHLPIKLEHKAYWALKHANFDLETVGDHRKVQLRDHAYENSFDL</sequence>
<organism evidence="1 2">
    <name type="scientific">Tanacetum coccineum</name>
    <dbReference type="NCBI Taxonomy" id="301880"/>
    <lineage>
        <taxon>Eukaryota</taxon>
        <taxon>Viridiplantae</taxon>
        <taxon>Streptophyta</taxon>
        <taxon>Embryophyta</taxon>
        <taxon>Tracheophyta</taxon>
        <taxon>Spermatophyta</taxon>
        <taxon>Magnoliopsida</taxon>
        <taxon>eudicotyledons</taxon>
        <taxon>Gunneridae</taxon>
        <taxon>Pentapetalae</taxon>
        <taxon>asterids</taxon>
        <taxon>campanulids</taxon>
        <taxon>Asterales</taxon>
        <taxon>Asteraceae</taxon>
        <taxon>Asteroideae</taxon>
        <taxon>Anthemideae</taxon>
        <taxon>Anthemidinae</taxon>
        <taxon>Tanacetum</taxon>
    </lineage>
</organism>
<accession>A0ABQ5ILB2</accession>
<keyword evidence="2" id="KW-1185">Reference proteome</keyword>
<evidence type="ECO:0000313" key="1">
    <source>
        <dbReference type="EMBL" id="GJU00889.1"/>
    </source>
</evidence>
<protein>
    <recommendedName>
        <fullName evidence="3">Reverse transcriptase domain-containing protein</fullName>
    </recommendedName>
</protein>
<dbReference type="Proteomes" id="UP001151760">
    <property type="component" value="Unassembled WGS sequence"/>
</dbReference>
<proteinExistence type="predicted"/>
<comment type="caution">
    <text evidence="1">The sequence shown here is derived from an EMBL/GenBank/DDBJ whole genome shotgun (WGS) entry which is preliminary data.</text>
</comment>
<gene>
    <name evidence="1" type="ORF">Tco_1111227</name>
</gene>
<dbReference type="EMBL" id="BQNB010020909">
    <property type="protein sequence ID" value="GJU00889.1"/>
    <property type="molecule type" value="Genomic_DNA"/>
</dbReference>
<reference evidence="1" key="2">
    <citation type="submission" date="2022-01" db="EMBL/GenBank/DDBJ databases">
        <authorList>
            <person name="Yamashiro T."/>
            <person name="Shiraishi A."/>
            <person name="Satake H."/>
            <person name="Nakayama K."/>
        </authorList>
    </citation>
    <scope>NUCLEOTIDE SEQUENCE</scope>
</reference>
<name>A0ABQ5ILB2_9ASTR</name>